<proteinExistence type="predicted"/>
<protein>
    <submittedName>
        <fullName evidence="1">Uncharacterized protein</fullName>
    </submittedName>
</protein>
<dbReference type="AlphaFoldDB" id="A0A937JLI7"/>
<sequence length="333" mass="36690">MSKPARYVLEVTMLGPSGAGKTSLLASMYVQYSSVIGGTDLDLTPVGETAAKLTDVVAVLKSLSRAVQVRDAVTNTASYELHRYEIAVGRKNKSPRFVLRFTDYAGGLLREPGGTPVAQGVRNALAGSPVVVLAVDTPALVERDGLYHERVNEPYLMYEQVKHILRTDEKPRLLLVVPLKCEKYVTTEHGSAALLSRVRAGYQPLFDHIAHPTVRPRVGCVVIPVQTTGSIVFSSITESPAGDLRFLYRSRRAGAEYRPVHTDQPLRHALRFVLNVYLRERRGFWRETFDDMFGHDQALERAIAQFAEGTASGPGIEVVQHHPHLRPSGAGRA</sequence>
<name>A0A937JLI7_9ACTN</name>
<gene>
    <name evidence="1" type="ORF">JK359_17020</name>
</gene>
<dbReference type="RefSeq" id="WP_201836379.1">
    <property type="nucleotide sequence ID" value="NZ_JAERRK010000007.1"/>
</dbReference>
<accession>A0A937JLI7</accession>
<evidence type="ECO:0000313" key="2">
    <source>
        <dbReference type="Proteomes" id="UP000661858"/>
    </source>
</evidence>
<reference evidence="1" key="1">
    <citation type="submission" date="2021-01" db="EMBL/GenBank/DDBJ databases">
        <title>WGS of actinomycetes isolated from Thailand.</title>
        <authorList>
            <person name="Thawai C."/>
        </authorList>
    </citation>
    <scope>NUCLEOTIDE SEQUENCE</scope>
    <source>
        <strain evidence="1">RCU-197</strain>
    </source>
</reference>
<evidence type="ECO:0000313" key="1">
    <source>
        <dbReference type="EMBL" id="MBL1083649.1"/>
    </source>
</evidence>
<dbReference type="SUPFAM" id="SSF52540">
    <property type="entry name" value="P-loop containing nucleoside triphosphate hydrolases"/>
    <property type="match status" value="1"/>
</dbReference>
<dbReference type="EMBL" id="JAERRK010000007">
    <property type="protein sequence ID" value="MBL1083649.1"/>
    <property type="molecule type" value="Genomic_DNA"/>
</dbReference>
<keyword evidence="2" id="KW-1185">Reference proteome</keyword>
<dbReference type="InterPro" id="IPR027417">
    <property type="entry name" value="P-loop_NTPase"/>
</dbReference>
<organism evidence="1 2">
    <name type="scientific">Streptomyces actinomycinicus</name>
    <dbReference type="NCBI Taxonomy" id="1695166"/>
    <lineage>
        <taxon>Bacteria</taxon>
        <taxon>Bacillati</taxon>
        <taxon>Actinomycetota</taxon>
        <taxon>Actinomycetes</taxon>
        <taxon>Kitasatosporales</taxon>
        <taxon>Streptomycetaceae</taxon>
        <taxon>Streptomyces</taxon>
    </lineage>
</organism>
<comment type="caution">
    <text evidence="1">The sequence shown here is derived from an EMBL/GenBank/DDBJ whole genome shotgun (WGS) entry which is preliminary data.</text>
</comment>
<dbReference type="Proteomes" id="UP000661858">
    <property type="component" value="Unassembled WGS sequence"/>
</dbReference>